<name>A0AAD4TI31_9MAGN</name>
<comment type="caution">
    <text evidence="1">The sequence shown here is derived from an EMBL/GenBank/DDBJ whole genome shotgun (WGS) entry which is preliminary data.</text>
</comment>
<dbReference type="EMBL" id="JAJJMB010001184">
    <property type="protein sequence ID" value="KAI3957987.1"/>
    <property type="molecule type" value="Genomic_DNA"/>
</dbReference>
<keyword evidence="2" id="KW-1185">Reference proteome</keyword>
<protein>
    <submittedName>
        <fullName evidence="1">Uncharacterized protein</fullName>
    </submittedName>
</protein>
<gene>
    <name evidence="1" type="ORF">MKW98_020629</name>
</gene>
<proteinExistence type="predicted"/>
<organism evidence="1 2">
    <name type="scientific">Papaver atlanticum</name>
    <dbReference type="NCBI Taxonomy" id="357466"/>
    <lineage>
        <taxon>Eukaryota</taxon>
        <taxon>Viridiplantae</taxon>
        <taxon>Streptophyta</taxon>
        <taxon>Embryophyta</taxon>
        <taxon>Tracheophyta</taxon>
        <taxon>Spermatophyta</taxon>
        <taxon>Magnoliopsida</taxon>
        <taxon>Ranunculales</taxon>
        <taxon>Papaveraceae</taxon>
        <taxon>Papaveroideae</taxon>
        <taxon>Papaver</taxon>
    </lineage>
</organism>
<sequence length="85" mass="9437">MQKTVAEVTYTLGDAFITGGAGMRGSSDPGISSKQDDQVMDFNVDDFPWDKHTVRVSDTRKGMDVTPHHKDYLRCSYDVIGLHTS</sequence>
<feature type="non-terminal residue" evidence="1">
    <location>
        <position position="85"/>
    </location>
</feature>
<evidence type="ECO:0000313" key="1">
    <source>
        <dbReference type="EMBL" id="KAI3957987.1"/>
    </source>
</evidence>
<accession>A0AAD4TI31</accession>
<reference evidence="1" key="1">
    <citation type="submission" date="2022-04" db="EMBL/GenBank/DDBJ databases">
        <title>A functionally conserved STORR gene fusion in Papaver species that diverged 16.8 million years ago.</title>
        <authorList>
            <person name="Catania T."/>
        </authorList>
    </citation>
    <scope>NUCLEOTIDE SEQUENCE</scope>
    <source>
        <strain evidence="1">S-188037</strain>
    </source>
</reference>
<dbReference type="Proteomes" id="UP001202328">
    <property type="component" value="Unassembled WGS sequence"/>
</dbReference>
<dbReference type="AlphaFoldDB" id="A0AAD4TI31"/>
<evidence type="ECO:0000313" key="2">
    <source>
        <dbReference type="Proteomes" id="UP001202328"/>
    </source>
</evidence>